<keyword evidence="2" id="KW-1003">Cell membrane</keyword>
<dbReference type="PANTHER" id="PTHR30482">
    <property type="entry name" value="HIGH-AFFINITY BRANCHED-CHAIN AMINO ACID TRANSPORT SYSTEM PERMEASE"/>
    <property type="match status" value="1"/>
</dbReference>
<organism evidence="7">
    <name type="scientific">Variovorax paradoxus</name>
    <dbReference type="NCBI Taxonomy" id="34073"/>
    <lineage>
        <taxon>Bacteria</taxon>
        <taxon>Pseudomonadati</taxon>
        <taxon>Pseudomonadota</taxon>
        <taxon>Betaproteobacteria</taxon>
        <taxon>Burkholderiales</taxon>
        <taxon>Comamonadaceae</taxon>
        <taxon>Variovorax</taxon>
    </lineage>
</organism>
<sequence length="336" mass="35584">MSSSSSSSFFSRALGAGLLLALLAVFPLVAPLFGLEFYIGFVRRVLIAALAAASLNFILGFGGMVALGHAGFIGMGAYTVVALSDAGVMSGWLLWPAAALVAGLVAALIGTVALRTRGVYFIMTTLAFAQMLYFVVVSLRKYGGDDGYTLMSRPTLLPGLDLGNESNFYWVVLAIVALALWWLHRATQSRFGHALMGIRDNETRMRALGYPVFRLQLVAFAIAGAIAGLAGALLAGGNGFVSPATMHWTQSATLLVMVVIGGLGRSWGGPVGAVVWLVLEEALKQHTEHWHMPLGLLLIAVALWAPKGLAALYKRRLPLTPTLSTTLSPEGRGSKP</sequence>
<feature type="transmembrane region" description="Helical" evidence="6">
    <location>
        <begin position="92"/>
        <end position="112"/>
    </location>
</feature>
<feature type="transmembrane region" description="Helical" evidence="6">
    <location>
        <begin position="212"/>
        <end position="234"/>
    </location>
</feature>
<feature type="transmembrane region" description="Helical" evidence="6">
    <location>
        <begin position="254"/>
        <end position="279"/>
    </location>
</feature>
<name>A0A679IQF5_VARPD</name>
<feature type="transmembrane region" description="Helical" evidence="6">
    <location>
        <begin position="119"/>
        <end position="139"/>
    </location>
</feature>
<dbReference type="AlphaFoldDB" id="A0A679IQF5"/>
<dbReference type="GO" id="GO:0005886">
    <property type="term" value="C:plasma membrane"/>
    <property type="evidence" value="ECO:0007669"/>
    <property type="project" value="UniProtKB-SubCell"/>
</dbReference>
<evidence type="ECO:0000256" key="1">
    <source>
        <dbReference type="ARBA" id="ARBA00004651"/>
    </source>
</evidence>
<dbReference type="RefSeq" id="WP_339088673.1">
    <property type="nucleotide sequence ID" value="NZ_LR743507.1"/>
</dbReference>
<protein>
    <recommendedName>
        <fullName evidence="8">Branched-chain amino acid ABC transporter permease</fullName>
    </recommendedName>
</protein>
<keyword evidence="5 6" id="KW-0472">Membrane</keyword>
<dbReference type="EMBL" id="LR743507">
    <property type="protein sequence ID" value="CAA2100837.1"/>
    <property type="molecule type" value="Genomic_DNA"/>
</dbReference>
<dbReference type="InterPro" id="IPR001851">
    <property type="entry name" value="ABC_transp_permease"/>
</dbReference>
<evidence type="ECO:0000256" key="3">
    <source>
        <dbReference type="ARBA" id="ARBA00022692"/>
    </source>
</evidence>
<evidence type="ECO:0000256" key="6">
    <source>
        <dbReference type="SAM" id="Phobius"/>
    </source>
</evidence>
<evidence type="ECO:0000313" key="7">
    <source>
        <dbReference type="EMBL" id="CAA2100837.1"/>
    </source>
</evidence>
<dbReference type="PANTHER" id="PTHR30482:SF17">
    <property type="entry name" value="ABC TRANSPORTER ATP-BINDING PROTEIN"/>
    <property type="match status" value="1"/>
</dbReference>
<feature type="transmembrane region" description="Helical" evidence="6">
    <location>
        <begin position="45"/>
        <end position="72"/>
    </location>
</feature>
<dbReference type="CDD" id="cd06581">
    <property type="entry name" value="TM_PBP1_LivM_like"/>
    <property type="match status" value="1"/>
</dbReference>
<evidence type="ECO:0000256" key="4">
    <source>
        <dbReference type="ARBA" id="ARBA00022989"/>
    </source>
</evidence>
<reference evidence="7" key="1">
    <citation type="submission" date="2019-12" db="EMBL/GenBank/DDBJ databases">
        <authorList>
            <person name="Cremers G."/>
        </authorList>
    </citation>
    <scope>NUCLEOTIDE SEQUENCE</scope>
    <source>
        <strain evidence="7">Vvax</strain>
    </source>
</reference>
<feature type="transmembrane region" description="Helical" evidence="6">
    <location>
        <begin position="167"/>
        <end position="183"/>
    </location>
</feature>
<keyword evidence="3 6" id="KW-0812">Transmembrane</keyword>
<gene>
    <name evidence="7" type="ORF">VVAX_00944</name>
</gene>
<proteinExistence type="predicted"/>
<dbReference type="InterPro" id="IPR043428">
    <property type="entry name" value="LivM-like"/>
</dbReference>
<evidence type="ECO:0008006" key="8">
    <source>
        <dbReference type="Google" id="ProtNLM"/>
    </source>
</evidence>
<evidence type="ECO:0000256" key="5">
    <source>
        <dbReference type="ARBA" id="ARBA00023136"/>
    </source>
</evidence>
<dbReference type="GO" id="GO:0015658">
    <property type="term" value="F:branched-chain amino acid transmembrane transporter activity"/>
    <property type="evidence" value="ECO:0007669"/>
    <property type="project" value="InterPro"/>
</dbReference>
<keyword evidence="4 6" id="KW-1133">Transmembrane helix</keyword>
<dbReference type="Pfam" id="PF02653">
    <property type="entry name" value="BPD_transp_2"/>
    <property type="match status" value="1"/>
</dbReference>
<feature type="transmembrane region" description="Helical" evidence="6">
    <location>
        <begin position="12"/>
        <end position="33"/>
    </location>
</feature>
<evidence type="ECO:0000256" key="2">
    <source>
        <dbReference type="ARBA" id="ARBA00022475"/>
    </source>
</evidence>
<accession>A0A679IQF5</accession>
<comment type="subcellular location">
    <subcellularLocation>
        <location evidence="1">Cell membrane</location>
        <topology evidence="1">Multi-pass membrane protein</topology>
    </subcellularLocation>
</comment>
<feature type="transmembrane region" description="Helical" evidence="6">
    <location>
        <begin position="291"/>
        <end position="313"/>
    </location>
</feature>